<sequence>MDNSEFNTAFRGYDKDEVDIAVSSLREELAHVRDFNLKAASEAEFLKSEIASLKQRLKRDAGTGYAELGAQFEQTLRVAEEQARKLMTDAGQDALRIRETAKAESEQLTRKAEASVQKILTDAESKAKEMRLDAERTSAEIVAQAKTQEAEASEKTVHAQREAAAIRSEGERYAAELRASVHRETEEARALATELAQRTAQSRVELEAELKAKRDEGEKEALQIYETAIRQAQTATDEANKAVAEASRLAAELNAEAERTLREANIAAAQVTDDAQLNAGNLINQSRRRAELLARKAETFANAVIVDGQERLSRWESEAHEIEDFLNTLKSLMSTESMVAADETLAQSQLEGSTGSITDGFETKSDYSEPREGSYDAIEVESYEDKKD</sequence>
<organism evidence="3">
    <name type="scientific">freshwater metagenome</name>
    <dbReference type="NCBI Taxonomy" id="449393"/>
    <lineage>
        <taxon>unclassified sequences</taxon>
        <taxon>metagenomes</taxon>
        <taxon>ecological metagenomes</taxon>
    </lineage>
</organism>
<dbReference type="AlphaFoldDB" id="A0A6J6J463"/>
<feature type="coiled-coil region" evidence="1">
    <location>
        <begin position="98"/>
        <end position="140"/>
    </location>
</feature>
<evidence type="ECO:0000256" key="1">
    <source>
        <dbReference type="SAM" id="Coils"/>
    </source>
</evidence>
<evidence type="ECO:0000313" key="3">
    <source>
        <dbReference type="EMBL" id="CAB4631576.1"/>
    </source>
</evidence>
<feature type="region of interest" description="Disordered" evidence="2">
    <location>
        <begin position="345"/>
        <end position="388"/>
    </location>
</feature>
<dbReference type="Pfam" id="PF05103">
    <property type="entry name" value="DivIVA"/>
    <property type="match status" value="1"/>
</dbReference>
<evidence type="ECO:0000256" key="2">
    <source>
        <dbReference type="SAM" id="MobiDB-lite"/>
    </source>
</evidence>
<gene>
    <name evidence="3" type="ORF">UFOPK2032_00642</name>
</gene>
<proteinExistence type="predicted"/>
<keyword evidence="1" id="KW-0175">Coiled coil</keyword>
<feature type="coiled-coil region" evidence="1">
    <location>
        <begin position="196"/>
        <end position="274"/>
    </location>
</feature>
<dbReference type="EMBL" id="CAEZVM010000018">
    <property type="protein sequence ID" value="CAB4631576.1"/>
    <property type="molecule type" value="Genomic_DNA"/>
</dbReference>
<accession>A0A6J6J463</accession>
<feature type="compositionally biased region" description="Polar residues" evidence="2">
    <location>
        <begin position="345"/>
        <end position="357"/>
    </location>
</feature>
<feature type="compositionally biased region" description="Basic and acidic residues" evidence="2">
    <location>
        <begin position="361"/>
        <end position="374"/>
    </location>
</feature>
<protein>
    <submittedName>
        <fullName evidence="3">Unannotated protein</fullName>
    </submittedName>
</protein>
<dbReference type="InterPro" id="IPR007793">
    <property type="entry name" value="DivIVA_fam"/>
</dbReference>
<name>A0A6J6J463_9ZZZZ</name>
<reference evidence="3" key="1">
    <citation type="submission" date="2020-05" db="EMBL/GenBank/DDBJ databases">
        <authorList>
            <person name="Chiriac C."/>
            <person name="Salcher M."/>
            <person name="Ghai R."/>
            <person name="Kavagutti S V."/>
        </authorList>
    </citation>
    <scope>NUCLEOTIDE SEQUENCE</scope>
</reference>